<keyword evidence="8" id="KW-1185">Reference proteome</keyword>
<dbReference type="InterPro" id="IPR036188">
    <property type="entry name" value="FAD/NAD-bd_sf"/>
</dbReference>
<dbReference type="PRINTS" id="PR00368">
    <property type="entry name" value="FADPNR"/>
</dbReference>
<dbReference type="Proteomes" id="UP001491310">
    <property type="component" value="Unassembled WGS sequence"/>
</dbReference>
<reference evidence="7 8" key="1">
    <citation type="journal article" date="2024" name="Nat. Commun.">
        <title>Phylogenomics reveals the evolutionary origins of lichenization in chlorophyte algae.</title>
        <authorList>
            <person name="Puginier C."/>
            <person name="Libourel C."/>
            <person name="Otte J."/>
            <person name="Skaloud P."/>
            <person name="Haon M."/>
            <person name="Grisel S."/>
            <person name="Petersen M."/>
            <person name="Berrin J.G."/>
            <person name="Delaux P.M."/>
            <person name="Dal Grande F."/>
            <person name="Keller J."/>
        </authorList>
    </citation>
    <scope>NUCLEOTIDE SEQUENCE [LARGE SCALE GENOMIC DNA]</scope>
    <source>
        <strain evidence="7 8">SAG 216-7</strain>
    </source>
</reference>
<dbReference type="InterPro" id="IPR051169">
    <property type="entry name" value="NADH-Q_oxidoreductase"/>
</dbReference>
<evidence type="ECO:0008006" key="9">
    <source>
        <dbReference type="Google" id="ProtNLM"/>
    </source>
</evidence>
<evidence type="ECO:0000313" key="8">
    <source>
        <dbReference type="Proteomes" id="UP001491310"/>
    </source>
</evidence>
<organism evidence="7 8">
    <name type="scientific">Coccomyxa subellipsoidea</name>
    <dbReference type="NCBI Taxonomy" id="248742"/>
    <lineage>
        <taxon>Eukaryota</taxon>
        <taxon>Viridiplantae</taxon>
        <taxon>Chlorophyta</taxon>
        <taxon>core chlorophytes</taxon>
        <taxon>Trebouxiophyceae</taxon>
        <taxon>Trebouxiophyceae incertae sedis</taxon>
        <taxon>Coccomyxaceae</taxon>
        <taxon>Coccomyxa</taxon>
    </lineage>
</organism>
<evidence type="ECO:0000259" key="6">
    <source>
        <dbReference type="Pfam" id="PF07992"/>
    </source>
</evidence>
<evidence type="ECO:0000256" key="4">
    <source>
        <dbReference type="ARBA" id="ARBA00023002"/>
    </source>
</evidence>
<evidence type="ECO:0000259" key="5">
    <source>
        <dbReference type="Pfam" id="PF03407"/>
    </source>
</evidence>
<accession>A0ABR2YZ22</accession>
<gene>
    <name evidence="7" type="ORF">WJX75_008373</name>
</gene>
<keyword evidence="3" id="KW-0274">FAD</keyword>
<name>A0ABR2YZ22_9CHLO</name>
<dbReference type="PRINTS" id="PR00411">
    <property type="entry name" value="PNDRDTASEI"/>
</dbReference>
<feature type="domain" description="Nucleotide-diphospho-sugar transferase" evidence="5">
    <location>
        <begin position="580"/>
        <end position="796"/>
    </location>
</feature>
<dbReference type="PANTHER" id="PTHR42913">
    <property type="entry name" value="APOPTOSIS-INDUCING FACTOR 1"/>
    <property type="match status" value="1"/>
</dbReference>
<evidence type="ECO:0000256" key="3">
    <source>
        <dbReference type="ARBA" id="ARBA00022827"/>
    </source>
</evidence>
<dbReference type="EMBL" id="JALJOT010000003">
    <property type="protein sequence ID" value="KAK9916889.1"/>
    <property type="molecule type" value="Genomic_DNA"/>
</dbReference>
<keyword evidence="4" id="KW-0560">Oxidoreductase</keyword>
<proteinExistence type="predicted"/>
<sequence length="820" mass="89767">MAAGQRSMHGPRVCILGGGFGGLYTALRLDSLLWPQGSKPQVTLIDRSERFVFKPLLYELLNGGATADEVAPPFSQLLAPYSINFIQGSVSAVELEGAGNTGDSPGGRVMLENGSAVEYDWLVLALGSDSVFFGIEGVKELCLPFNTYSDAMRTDRQLRMLELRPGVADVVVVGGGYCGIELATTVAERMRGRARVQLVTGGDNILESSPLGQREAARRTLQEQGVDIISNAFVTRVEAGEQPPMPEASTSDSGRRVVHLKLPGEQQQVLQADLVLWTAGSGPVSKEGVGEGALKLPFPANDKGAVRTDATLRVVDHPRVFALGDVSGCDAEASTSAPSLAPTAQVAFQQADYVAWNLWASINRRPLLPFKYQHLGEMMSLGRARGAVTLPLPLSPPLRQALNGGLVGSLLSLGGIKVGSNEDGQGVTLEGPLAGAMRRAAYLYRQPTAEQRLSVGASWLQQAAAEGAALAQRALAVKGLLLTKDRDPQNDTEIVSKHRVCTNGVRMVRRPALGILLTSLLLYQASARHHTGPDHHTGADPLRPFVERVVVDKIVILTQASCPYLDFAENWILHVEHLGVRNYLVLVDDDVAFQYLDKKFPGHVVHPSATSKVSRHGPKPLMHYDSPDFNNLMCERLGIQQRVLDMGYSFLWTDMDTAWFEDVTKIIPRGLDFVGTGDRFRFDNSLEEENKICGCMTFWSPTAAAKQALQDWKQNCFDSGVDDQRTLQEMWASGELKSKVSWYIMPWQLFPSGALVDQVSQSIDFSRKDAKVEPLPFLPAVIHANYRVGSKAKRKFFQDRSAWMITPEHKYPECDRLEPA</sequence>
<dbReference type="Gene3D" id="3.50.50.100">
    <property type="match status" value="1"/>
</dbReference>
<evidence type="ECO:0000256" key="1">
    <source>
        <dbReference type="ARBA" id="ARBA00001974"/>
    </source>
</evidence>
<dbReference type="PANTHER" id="PTHR42913:SF4">
    <property type="entry name" value="ALTERNATIVE NAD(P)H-UBIQUINONE OXIDOREDUCTASE C1, CHLOROPLASTIC_MITOCHONDRIAL"/>
    <property type="match status" value="1"/>
</dbReference>
<evidence type="ECO:0000313" key="7">
    <source>
        <dbReference type="EMBL" id="KAK9916889.1"/>
    </source>
</evidence>
<protein>
    <recommendedName>
        <fullName evidence="9">Nucleotide-diphospho-sugar transferase</fullName>
    </recommendedName>
</protein>
<dbReference type="SUPFAM" id="SSF51905">
    <property type="entry name" value="FAD/NAD(P)-binding domain"/>
    <property type="match status" value="2"/>
</dbReference>
<dbReference type="Pfam" id="PF03407">
    <property type="entry name" value="Nucleotid_trans"/>
    <property type="match status" value="1"/>
</dbReference>
<dbReference type="InterPro" id="IPR023753">
    <property type="entry name" value="FAD/NAD-binding_dom"/>
</dbReference>
<evidence type="ECO:0000256" key="2">
    <source>
        <dbReference type="ARBA" id="ARBA00022630"/>
    </source>
</evidence>
<dbReference type="InterPro" id="IPR005069">
    <property type="entry name" value="Nucl-diP-sugar_transferase"/>
</dbReference>
<feature type="domain" description="FAD/NAD(P)-binding" evidence="6">
    <location>
        <begin position="12"/>
        <end position="345"/>
    </location>
</feature>
<keyword evidence="2" id="KW-0285">Flavoprotein</keyword>
<comment type="cofactor">
    <cofactor evidence="1">
        <name>FAD</name>
        <dbReference type="ChEBI" id="CHEBI:57692"/>
    </cofactor>
</comment>
<comment type="caution">
    <text evidence="7">The sequence shown here is derived from an EMBL/GenBank/DDBJ whole genome shotgun (WGS) entry which is preliminary data.</text>
</comment>
<dbReference type="Pfam" id="PF07992">
    <property type="entry name" value="Pyr_redox_2"/>
    <property type="match status" value="1"/>
</dbReference>